<comment type="caution">
    <text evidence="3">The sequence shown here is derived from an EMBL/GenBank/DDBJ whole genome shotgun (WGS) entry which is preliminary data.</text>
</comment>
<dbReference type="InterPro" id="IPR001660">
    <property type="entry name" value="SAM"/>
</dbReference>
<evidence type="ECO:0000259" key="2">
    <source>
        <dbReference type="PROSITE" id="PS50105"/>
    </source>
</evidence>
<protein>
    <recommendedName>
        <fullName evidence="2">SAM domain-containing protein</fullName>
    </recommendedName>
</protein>
<name>A0ABD1CGW7_CULPP</name>
<gene>
    <name evidence="3" type="ORF">pipiens_017391</name>
</gene>
<proteinExistence type="predicted"/>
<evidence type="ECO:0000313" key="3">
    <source>
        <dbReference type="EMBL" id="KAL1375629.1"/>
    </source>
</evidence>
<dbReference type="CDD" id="cd09531">
    <property type="entry name" value="SAM_CS047"/>
    <property type="match status" value="1"/>
</dbReference>
<dbReference type="PANTHER" id="PTHR21359:SF1">
    <property type="entry name" value="DUF5577 DOMAIN-CONTAINING PROTEIN"/>
    <property type="match status" value="1"/>
</dbReference>
<feature type="compositionally biased region" description="Acidic residues" evidence="1">
    <location>
        <begin position="188"/>
        <end position="202"/>
    </location>
</feature>
<dbReference type="Proteomes" id="UP001562425">
    <property type="component" value="Unassembled WGS sequence"/>
</dbReference>
<dbReference type="PANTHER" id="PTHR21359">
    <property type="entry name" value="DUF5577 DOMAIN-CONTAINING PROTEIN"/>
    <property type="match status" value="1"/>
</dbReference>
<dbReference type="PROSITE" id="PS50105">
    <property type="entry name" value="SAM_DOMAIN"/>
    <property type="match status" value="1"/>
</dbReference>
<evidence type="ECO:0000256" key="1">
    <source>
        <dbReference type="SAM" id="MobiDB-lite"/>
    </source>
</evidence>
<accession>A0ABD1CGW7</accession>
<dbReference type="InterPro" id="IPR040772">
    <property type="entry name" value="C19orf47_SAM"/>
</dbReference>
<feature type="region of interest" description="Disordered" evidence="1">
    <location>
        <begin position="183"/>
        <end position="219"/>
    </location>
</feature>
<dbReference type="InterPro" id="IPR039161">
    <property type="entry name" value="C19orf47-like"/>
</dbReference>
<feature type="domain" description="SAM" evidence="2">
    <location>
        <begin position="1"/>
        <end position="72"/>
    </location>
</feature>
<reference evidence="3 4" key="1">
    <citation type="submission" date="2024-05" db="EMBL/GenBank/DDBJ databases">
        <title>Culex pipiens pipiens assembly and annotation.</title>
        <authorList>
            <person name="Alout H."/>
            <person name="Durand T."/>
        </authorList>
    </citation>
    <scope>NUCLEOTIDE SEQUENCE [LARGE SCALE GENOMIC DNA]</scope>
    <source>
        <strain evidence="3">HA-2024</strain>
        <tissue evidence="3">Whole body</tissue>
    </source>
</reference>
<dbReference type="AlphaFoldDB" id="A0ABD1CGW7"/>
<dbReference type="Pfam" id="PF18017">
    <property type="entry name" value="SAM_4"/>
    <property type="match status" value="1"/>
</dbReference>
<dbReference type="SUPFAM" id="SSF47769">
    <property type="entry name" value="SAM/Pointed domain"/>
    <property type="match status" value="1"/>
</dbReference>
<dbReference type="Gene3D" id="1.10.150.50">
    <property type="entry name" value="Transcription Factor, Ets-1"/>
    <property type="match status" value="1"/>
</dbReference>
<evidence type="ECO:0000313" key="4">
    <source>
        <dbReference type="Proteomes" id="UP001562425"/>
    </source>
</evidence>
<dbReference type="EMBL" id="JBEHCU010012332">
    <property type="protein sequence ID" value="KAL1375629.1"/>
    <property type="molecule type" value="Genomic_DNA"/>
</dbReference>
<organism evidence="3 4">
    <name type="scientific">Culex pipiens pipiens</name>
    <name type="common">Northern house mosquito</name>
    <dbReference type="NCBI Taxonomy" id="38569"/>
    <lineage>
        <taxon>Eukaryota</taxon>
        <taxon>Metazoa</taxon>
        <taxon>Ecdysozoa</taxon>
        <taxon>Arthropoda</taxon>
        <taxon>Hexapoda</taxon>
        <taxon>Insecta</taxon>
        <taxon>Pterygota</taxon>
        <taxon>Neoptera</taxon>
        <taxon>Endopterygota</taxon>
        <taxon>Diptera</taxon>
        <taxon>Nematocera</taxon>
        <taxon>Culicoidea</taxon>
        <taxon>Culicidae</taxon>
        <taxon>Culicinae</taxon>
        <taxon>Culicini</taxon>
        <taxon>Culex</taxon>
        <taxon>Culex</taxon>
    </lineage>
</organism>
<dbReference type="InterPro" id="IPR013761">
    <property type="entry name" value="SAM/pointed_sf"/>
</dbReference>
<keyword evidence="4" id="KW-1185">Reference proteome</keyword>
<sequence>MPTASASSWVKFFTNAGIPSQAAAGYAHVFVENRIQMDMLMDLNKEYLREMGITTMGDIIAILRHSKTVCDQSARDRVLSSQSAVVEGPALPEHLANLVPVAAVSATLSNPPKSAVSRPSSAVSLPSKSRKVFSEHKITLPAGGGGSSTNIVRTINEGSDKKASLVSTVGSLGKRSAVFKRLERNSNDDDEEDGELDDDVDDVGNGREPPKKMASKLKGGIKPGKLVAAGRPMAAKKFKEPVGGSSVFDRLGYGRK</sequence>